<dbReference type="InterPro" id="IPR000620">
    <property type="entry name" value="EamA_dom"/>
</dbReference>
<dbReference type="PANTHER" id="PTHR22911">
    <property type="entry name" value="ACYL-MALONYL CONDENSING ENZYME-RELATED"/>
    <property type="match status" value="1"/>
</dbReference>
<keyword evidence="2 5" id="KW-0812">Transmembrane</keyword>
<dbReference type="EMBL" id="AAUX01000001">
    <property type="protein sequence ID" value="EAV47132.1"/>
    <property type="molecule type" value="Genomic_DNA"/>
</dbReference>
<evidence type="ECO:0000313" key="7">
    <source>
        <dbReference type="EMBL" id="EAV47132.1"/>
    </source>
</evidence>
<feature type="transmembrane region" description="Helical" evidence="5">
    <location>
        <begin position="87"/>
        <end position="104"/>
    </location>
</feature>
<dbReference type="SUPFAM" id="SSF103481">
    <property type="entry name" value="Multidrug resistance efflux transporter EmrE"/>
    <property type="match status" value="2"/>
</dbReference>
<evidence type="ECO:0000256" key="4">
    <source>
        <dbReference type="ARBA" id="ARBA00023136"/>
    </source>
</evidence>
<sequence>MLMATFFFSIMGLTVKLGSLQFSPSELVFYRSSISLIFIFTMMRHSRIKIKTNYLSLHLKRSLTGFVSLLLFFYAIAHLPLGTAISLNYTSPLFVGLLLPFILNRKLNLKTYALVFIGFIGVFFILKPIFQDQSFFAGLMGLLSGFGAALAYLYITQLGQLREPDIRTVFYFTLISTLGSSVFLIGQDMTVPNPADLILLFTLGASATIAQIALTRAYRVGNTLSNAGMSYLTIIFSALLGFIILNEAIDVFSFIGIVIIILSGLFVSLKSSRLK</sequence>
<keyword evidence="4 5" id="KW-0472">Membrane</keyword>
<feature type="transmembrane region" description="Helical" evidence="5">
    <location>
        <begin position="168"/>
        <end position="185"/>
    </location>
</feature>
<accession>A0P6H2</accession>
<dbReference type="Pfam" id="PF00892">
    <property type="entry name" value="EamA"/>
    <property type="match status" value="2"/>
</dbReference>
<feature type="transmembrane region" description="Helical" evidence="5">
    <location>
        <begin position="111"/>
        <end position="130"/>
    </location>
</feature>
<name>A0P6H2_9PROT</name>
<keyword evidence="3 5" id="KW-1133">Transmembrane helix</keyword>
<comment type="subcellular location">
    <subcellularLocation>
        <location evidence="1">Membrane</location>
        <topology evidence="1">Multi-pass membrane protein</topology>
    </subcellularLocation>
</comment>
<gene>
    <name evidence="7" type="ORF">MB2181_03625</name>
</gene>
<feature type="transmembrane region" description="Helical" evidence="5">
    <location>
        <begin position="27"/>
        <end position="43"/>
    </location>
</feature>
<evidence type="ECO:0000256" key="5">
    <source>
        <dbReference type="SAM" id="Phobius"/>
    </source>
</evidence>
<feature type="domain" description="EamA" evidence="6">
    <location>
        <begin position="1"/>
        <end position="126"/>
    </location>
</feature>
<organism evidence="7 8">
    <name type="scientific">Methylophilales bacterium HTCC2181</name>
    <dbReference type="NCBI Taxonomy" id="383631"/>
    <lineage>
        <taxon>Bacteria</taxon>
        <taxon>Pseudomonadati</taxon>
        <taxon>Pseudomonadota</taxon>
        <taxon>Betaproteobacteria</taxon>
        <taxon>Nitrosomonadales</taxon>
        <taxon>OM43 clade</taxon>
    </lineage>
</organism>
<protein>
    <submittedName>
        <fullName evidence="7">Probable membrane protein</fullName>
    </submittedName>
</protein>
<comment type="caution">
    <text evidence="7">The sequence shown here is derived from an EMBL/GenBank/DDBJ whole genome shotgun (WGS) entry which is preliminary data.</text>
</comment>
<dbReference type="AlphaFoldDB" id="A0P6H2"/>
<dbReference type="Proteomes" id="UP000054262">
    <property type="component" value="Unassembled WGS sequence"/>
</dbReference>
<feature type="transmembrane region" description="Helical" evidence="5">
    <location>
        <begin position="227"/>
        <end position="245"/>
    </location>
</feature>
<evidence type="ECO:0000313" key="8">
    <source>
        <dbReference type="Proteomes" id="UP000054262"/>
    </source>
</evidence>
<dbReference type="InterPro" id="IPR037185">
    <property type="entry name" value="EmrE-like"/>
</dbReference>
<evidence type="ECO:0000259" key="6">
    <source>
        <dbReference type="Pfam" id="PF00892"/>
    </source>
</evidence>
<feature type="transmembrane region" description="Helical" evidence="5">
    <location>
        <begin position="197"/>
        <end position="215"/>
    </location>
</feature>
<feature type="transmembrane region" description="Helical" evidence="5">
    <location>
        <begin position="251"/>
        <end position="269"/>
    </location>
</feature>
<dbReference type="PANTHER" id="PTHR22911:SF6">
    <property type="entry name" value="SOLUTE CARRIER FAMILY 35 MEMBER G1"/>
    <property type="match status" value="1"/>
</dbReference>
<evidence type="ECO:0000256" key="3">
    <source>
        <dbReference type="ARBA" id="ARBA00022989"/>
    </source>
</evidence>
<keyword evidence="8" id="KW-1185">Reference proteome</keyword>
<evidence type="ECO:0000256" key="2">
    <source>
        <dbReference type="ARBA" id="ARBA00022692"/>
    </source>
</evidence>
<proteinExistence type="predicted"/>
<feature type="transmembrane region" description="Helical" evidence="5">
    <location>
        <begin position="63"/>
        <end position="81"/>
    </location>
</feature>
<feature type="domain" description="EamA" evidence="6">
    <location>
        <begin position="139"/>
        <end position="268"/>
    </location>
</feature>
<evidence type="ECO:0000256" key="1">
    <source>
        <dbReference type="ARBA" id="ARBA00004141"/>
    </source>
</evidence>
<dbReference type="OrthoDB" id="8524934at2"/>
<reference evidence="7 8" key="1">
    <citation type="submission" date="2006-11" db="EMBL/GenBank/DDBJ databases">
        <authorList>
            <person name="Giovannoni S."/>
            <person name="Vergin K."/>
            <person name="Ferriera S."/>
            <person name="Johnson J."/>
            <person name="Kravitz S."/>
            <person name="Beeson K."/>
            <person name="Sutton G."/>
            <person name="Rogers Y.-H."/>
            <person name="Friedman R."/>
            <person name="Frazier M."/>
            <person name="Venter J.C."/>
        </authorList>
    </citation>
    <scope>NUCLEOTIDE SEQUENCE [LARGE SCALE GENOMIC DNA]</scope>
    <source>
        <strain evidence="7 8">HTCC2181</strain>
    </source>
</reference>
<dbReference type="GO" id="GO:0016020">
    <property type="term" value="C:membrane"/>
    <property type="evidence" value="ECO:0007669"/>
    <property type="project" value="UniProtKB-SubCell"/>
</dbReference>
<feature type="transmembrane region" description="Helical" evidence="5">
    <location>
        <begin position="136"/>
        <end position="156"/>
    </location>
</feature>